<sequence length="168" mass="18645">MPLRQLVLCALLICLGACASVERIASLAPGTSTEADATKAAGRRPEYVWNNADGTRTLDYSNQPFEGTTSWFVTVDAAGKILKTQRIEVNAERNDVSIGMTPDQIRRMLGSPRTVTTYMSGEEVWDWNTVTVGGPGYLVRFNVHFKDGKVVRTSTKTIDRNDCRMFFC</sequence>
<reference evidence="3 4" key="1">
    <citation type="submission" date="2024-01" db="EMBL/GenBank/DDBJ databases">
        <title>Uliginosibacterium soil sp. nov.</title>
        <authorList>
            <person name="Lv Y."/>
        </authorList>
    </citation>
    <scope>NUCLEOTIDE SEQUENCE [LARGE SCALE GENOMIC DNA]</scope>
    <source>
        <strain evidence="3 4">H3</strain>
    </source>
</reference>
<protein>
    <recommendedName>
        <fullName evidence="5">Outer membrane protein assembly factor BamE</fullName>
    </recommendedName>
</protein>
<dbReference type="Proteomes" id="UP001331561">
    <property type="component" value="Unassembled WGS sequence"/>
</dbReference>
<evidence type="ECO:0000313" key="3">
    <source>
        <dbReference type="EMBL" id="MEC5384589.1"/>
    </source>
</evidence>
<feature type="signal peptide" evidence="2">
    <location>
        <begin position="1"/>
        <end position="19"/>
    </location>
</feature>
<comment type="caution">
    <text evidence="3">The sequence shown here is derived from an EMBL/GenBank/DDBJ whole genome shotgun (WGS) entry which is preliminary data.</text>
</comment>
<evidence type="ECO:0000256" key="2">
    <source>
        <dbReference type="SAM" id="SignalP"/>
    </source>
</evidence>
<accession>A0ABU6JYV3</accession>
<evidence type="ECO:0008006" key="5">
    <source>
        <dbReference type="Google" id="ProtNLM"/>
    </source>
</evidence>
<evidence type="ECO:0000313" key="4">
    <source>
        <dbReference type="Proteomes" id="UP001331561"/>
    </source>
</evidence>
<evidence type="ECO:0000256" key="1">
    <source>
        <dbReference type="ARBA" id="ARBA00022729"/>
    </source>
</evidence>
<dbReference type="InterPro" id="IPR037873">
    <property type="entry name" value="BamE-like"/>
</dbReference>
<dbReference type="EMBL" id="JAYXHS010000001">
    <property type="protein sequence ID" value="MEC5384589.1"/>
    <property type="molecule type" value="Genomic_DNA"/>
</dbReference>
<name>A0ABU6JYV3_9RHOO</name>
<proteinExistence type="predicted"/>
<dbReference type="RefSeq" id="WP_327597562.1">
    <property type="nucleotide sequence ID" value="NZ_JAYXHS010000001.1"/>
</dbReference>
<feature type="chain" id="PRO_5045333167" description="Outer membrane protein assembly factor BamE" evidence="2">
    <location>
        <begin position="20"/>
        <end position="168"/>
    </location>
</feature>
<keyword evidence="4" id="KW-1185">Reference proteome</keyword>
<keyword evidence="1 2" id="KW-0732">Signal</keyword>
<dbReference type="Gene3D" id="3.30.1450.10">
    <property type="match status" value="1"/>
</dbReference>
<gene>
    <name evidence="3" type="ORF">VVD49_02585</name>
</gene>
<organism evidence="3 4">
    <name type="scientific">Uliginosibacterium silvisoli</name>
    <dbReference type="NCBI Taxonomy" id="3114758"/>
    <lineage>
        <taxon>Bacteria</taxon>
        <taxon>Pseudomonadati</taxon>
        <taxon>Pseudomonadota</taxon>
        <taxon>Betaproteobacteria</taxon>
        <taxon>Rhodocyclales</taxon>
        <taxon>Zoogloeaceae</taxon>
        <taxon>Uliginosibacterium</taxon>
    </lineage>
</organism>